<sequence length="55" mass="6362">MILKEKQYLRLKLENGPEVINFLIAPECVKDLLVGGAWLDYSILQVWCTYVHILA</sequence>
<protein>
    <submittedName>
        <fullName evidence="1">Uncharacterized protein</fullName>
    </submittedName>
</protein>
<proteinExistence type="evidence at transcript level"/>
<reference evidence="1" key="1">
    <citation type="submission" date="2012-05" db="EMBL/GenBank/DDBJ databases">
        <authorList>
            <person name="Krishnakumar V."/>
            <person name="Cheung F."/>
            <person name="Xiao Y."/>
            <person name="Chan A."/>
            <person name="Moskal W.A."/>
            <person name="Town C.D."/>
        </authorList>
    </citation>
    <scope>NUCLEOTIDE SEQUENCE</scope>
</reference>
<organism evidence="1">
    <name type="scientific">Medicago truncatula</name>
    <name type="common">Barrel medic</name>
    <name type="synonym">Medicago tribuloides</name>
    <dbReference type="NCBI Taxonomy" id="3880"/>
    <lineage>
        <taxon>Eukaryota</taxon>
        <taxon>Viridiplantae</taxon>
        <taxon>Streptophyta</taxon>
        <taxon>Embryophyta</taxon>
        <taxon>Tracheophyta</taxon>
        <taxon>Spermatophyta</taxon>
        <taxon>Magnoliopsida</taxon>
        <taxon>eudicotyledons</taxon>
        <taxon>Gunneridae</taxon>
        <taxon>Pentapetalae</taxon>
        <taxon>rosids</taxon>
        <taxon>fabids</taxon>
        <taxon>Fabales</taxon>
        <taxon>Fabaceae</taxon>
        <taxon>Papilionoideae</taxon>
        <taxon>50 kb inversion clade</taxon>
        <taxon>NPAAA clade</taxon>
        <taxon>Hologalegina</taxon>
        <taxon>IRL clade</taxon>
        <taxon>Trifolieae</taxon>
        <taxon>Medicago</taxon>
    </lineage>
</organism>
<dbReference type="AlphaFoldDB" id="I3T2T6"/>
<dbReference type="ExpressionAtlas" id="I3T2T6">
    <property type="expression patterns" value="differential"/>
</dbReference>
<evidence type="ECO:0000313" key="1">
    <source>
        <dbReference type="EMBL" id="AFK46828.1"/>
    </source>
</evidence>
<name>I3T2T6_MEDTR</name>
<accession>I3T2T6</accession>
<dbReference type="EMBL" id="BT147034">
    <property type="protein sequence ID" value="AFK46828.1"/>
    <property type="molecule type" value="mRNA"/>
</dbReference>